<reference evidence="1 2" key="1">
    <citation type="submission" date="2024-06" db="EMBL/GenBank/DDBJ databases">
        <title>Complete genome of Phlyctema vagabunda strain 19-DSS-EL-015.</title>
        <authorList>
            <person name="Fiorenzani C."/>
        </authorList>
    </citation>
    <scope>NUCLEOTIDE SEQUENCE [LARGE SCALE GENOMIC DNA]</scope>
    <source>
        <strain evidence="1 2">19-DSS-EL-015</strain>
    </source>
</reference>
<organism evidence="1 2">
    <name type="scientific">Phlyctema vagabunda</name>
    <dbReference type="NCBI Taxonomy" id="108571"/>
    <lineage>
        <taxon>Eukaryota</taxon>
        <taxon>Fungi</taxon>
        <taxon>Dikarya</taxon>
        <taxon>Ascomycota</taxon>
        <taxon>Pezizomycotina</taxon>
        <taxon>Leotiomycetes</taxon>
        <taxon>Helotiales</taxon>
        <taxon>Dermateaceae</taxon>
        <taxon>Phlyctema</taxon>
    </lineage>
</organism>
<dbReference type="EMBL" id="JBFCZG010000003">
    <property type="protein sequence ID" value="KAL3424546.1"/>
    <property type="molecule type" value="Genomic_DNA"/>
</dbReference>
<dbReference type="PANTHER" id="PTHR35332">
    <property type="entry name" value="REGULATION OF ENOLASE PROTEIN 1"/>
    <property type="match status" value="1"/>
</dbReference>
<sequence length="209" mass="23464">MASQIPFKALNYEAGPPSASSTSFSLSTPSSVDIWRKPPVLDVFNAPVIYKSIALSKFKRVRVTISGAWETLFDQGGLVFVLPSQNTDEKQRWIKSGIEFYEGSPFVSTVGADRYADWSLLPVPQASQAKGKLTLEFERHPTDDTLWVYVIDEKEGKLPAREVTWALDNLQGDKQVWVGVYVAKPTKSDEGKKEVLDVQFEDFELELKD</sequence>
<gene>
    <name evidence="1" type="ORF">PVAG01_03827</name>
</gene>
<dbReference type="Proteomes" id="UP001629113">
    <property type="component" value="Unassembled WGS sequence"/>
</dbReference>
<protein>
    <submittedName>
        <fullName evidence="1">Uncharacterized protein</fullName>
    </submittedName>
</protein>
<comment type="caution">
    <text evidence="1">The sequence shown here is derived from an EMBL/GenBank/DDBJ whole genome shotgun (WGS) entry which is preliminary data.</text>
</comment>
<keyword evidence="2" id="KW-1185">Reference proteome</keyword>
<proteinExistence type="predicted"/>
<dbReference type="Gene3D" id="2.60.120.200">
    <property type="match status" value="1"/>
</dbReference>
<evidence type="ECO:0000313" key="2">
    <source>
        <dbReference type="Proteomes" id="UP001629113"/>
    </source>
</evidence>
<evidence type="ECO:0000313" key="1">
    <source>
        <dbReference type="EMBL" id="KAL3424546.1"/>
    </source>
</evidence>
<dbReference type="PANTHER" id="PTHR35332:SF2">
    <property type="entry name" value="REGULATION OF ENOLASE PROTEIN 1"/>
    <property type="match status" value="1"/>
</dbReference>
<accession>A0ABR4PMI0</accession>
<dbReference type="Pfam" id="PF07081">
    <property type="entry name" value="DUF1349"/>
    <property type="match status" value="1"/>
</dbReference>
<dbReference type="InterPro" id="IPR009784">
    <property type="entry name" value="DUF1349"/>
</dbReference>
<name>A0ABR4PMI0_9HELO</name>